<protein>
    <submittedName>
        <fullName evidence="1">Uncharacterized protein</fullName>
    </submittedName>
</protein>
<reference evidence="1" key="1">
    <citation type="submission" date="2018-02" db="EMBL/GenBank/DDBJ databases">
        <title>Rhizophora mucronata_Transcriptome.</title>
        <authorList>
            <person name="Meera S.P."/>
            <person name="Sreeshan A."/>
            <person name="Augustine A."/>
        </authorList>
    </citation>
    <scope>NUCLEOTIDE SEQUENCE</scope>
    <source>
        <tissue evidence="1">Leaf</tissue>
    </source>
</reference>
<dbReference type="EMBL" id="GGEC01088771">
    <property type="protein sequence ID" value="MBX69255.1"/>
    <property type="molecule type" value="Transcribed_RNA"/>
</dbReference>
<accession>A0A2P2QQP5</accession>
<name>A0A2P2QQP5_RHIMU</name>
<sequence length="29" mass="3337">MCPLLQCISNMCKLWNPLLVHAVVDPFHN</sequence>
<organism evidence="1">
    <name type="scientific">Rhizophora mucronata</name>
    <name type="common">Asiatic mangrove</name>
    <dbReference type="NCBI Taxonomy" id="61149"/>
    <lineage>
        <taxon>Eukaryota</taxon>
        <taxon>Viridiplantae</taxon>
        <taxon>Streptophyta</taxon>
        <taxon>Embryophyta</taxon>
        <taxon>Tracheophyta</taxon>
        <taxon>Spermatophyta</taxon>
        <taxon>Magnoliopsida</taxon>
        <taxon>eudicotyledons</taxon>
        <taxon>Gunneridae</taxon>
        <taxon>Pentapetalae</taxon>
        <taxon>rosids</taxon>
        <taxon>fabids</taxon>
        <taxon>Malpighiales</taxon>
        <taxon>Rhizophoraceae</taxon>
        <taxon>Rhizophora</taxon>
    </lineage>
</organism>
<evidence type="ECO:0000313" key="1">
    <source>
        <dbReference type="EMBL" id="MBX69255.1"/>
    </source>
</evidence>
<dbReference type="AlphaFoldDB" id="A0A2P2QQP5"/>
<proteinExistence type="predicted"/>